<evidence type="ECO:0000313" key="1">
    <source>
        <dbReference type="EMBL" id="JAI07153.1"/>
    </source>
</evidence>
<accession>A0A0E9XWP7</accession>
<name>A0A0E9XWP7_ANGAN</name>
<dbReference type="AlphaFoldDB" id="A0A0E9XWP7"/>
<reference evidence="1" key="1">
    <citation type="submission" date="2014-11" db="EMBL/GenBank/DDBJ databases">
        <authorList>
            <person name="Amaro Gonzalez C."/>
        </authorList>
    </citation>
    <scope>NUCLEOTIDE SEQUENCE</scope>
</reference>
<proteinExistence type="predicted"/>
<reference evidence="1" key="2">
    <citation type="journal article" date="2015" name="Fish Shellfish Immunol.">
        <title>Early steps in the European eel (Anguilla anguilla)-Vibrio vulnificus interaction in the gills: Role of the RtxA13 toxin.</title>
        <authorList>
            <person name="Callol A."/>
            <person name="Pajuelo D."/>
            <person name="Ebbesson L."/>
            <person name="Teles M."/>
            <person name="MacKenzie S."/>
            <person name="Amaro C."/>
        </authorList>
    </citation>
    <scope>NUCLEOTIDE SEQUENCE</scope>
</reference>
<protein>
    <submittedName>
        <fullName evidence="1">Uncharacterized protein</fullName>
    </submittedName>
</protein>
<sequence length="23" mass="2745">MLFIVSVFQTQQNHNVSIVWIKL</sequence>
<dbReference type="EMBL" id="GBXM01001425">
    <property type="protein sequence ID" value="JAI07153.1"/>
    <property type="molecule type" value="Transcribed_RNA"/>
</dbReference>
<organism evidence="1">
    <name type="scientific">Anguilla anguilla</name>
    <name type="common">European freshwater eel</name>
    <name type="synonym">Muraena anguilla</name>
    <dbReference type="NCBI Taxonomy" id="7936"/>
    <lineage>
        <taxon>Eukaryota</taxon>
        <taxon>Metazoa</taxon>
        <taxon>Chordata</taxon>
        <taxon>Craniata</taxon>
        <taxon>Vertebrata</taxon>
        <taxon>Euteleostomi</taxon>
        <taxon>Actinopterygii</taxon>
        <taxon>Neopterygii</taxon>
        <taxon>Teleostei</taxon>
        <taxon>Anguilliformes</taxon>
        <taxon>Anguillidae</taxon>
        <taxon>Anguilla</taxon>
    </lineage>
</organism>